<dbReference type="InterPro" id="IPR033744">
    <property type="entry name" value="RRM_RBM8"/>
</dbReference>
<feature type="domain" description="RRM" evidence="8">
    <location>
        <begin position="35"/>
        <end position="113"/>
    </location>
</feature>
<feature type="region of interest" description="Disordered" evidence="7">
    <location>
        <begin position="1"/>
        <end position="27"/>
    </location>
</feature>
<dbReference type="PROSITE" id="PS50102">
    <property type="entry name" value="RRM"/>
    <property type="match status" value="1"/>
</dbReference>
<keyword evidence="10" id="KW-1185">Reference proteome</keyword>
<evidence type="ECO:0000313" key="9">
    <source>
        <dbReference type="EMBL" id="KAG7353247.1"/>
    </source>
</evidence>
<dbReference type="InterPro" id="IPR000504">
    <property type="entry name" value="RRM_dom"/>
</dbReference>
<reference evidence="9" key="1">
    <citation type="journal article" date="2021" name="Sci. Rep.">
        <title>Diploid genomic architecture of Nitzschia inconspicua, an elite biomass production diatom.</title>
        <authorList>
            <person name="Oliver A."/>
            <person name="Podell S."/>
            <person name="Pinowska A."/>
            <person name="Traller J.C."/>
            <person name="Smith S.R."/>
            <person name="McClure R."/>
            <person name="Beliaev A."/>
            <person name="Bohutskyi P."/>
            <person name="Hill E.A."/>
            <person name="Rabines A."/>
            <person name="Zheng H."/>
            <person name="Allen L.Z."/>
            <person name="Kuo A."/>
            <person name="Grigoriev I.V."/>
            <person name="Allen A.E."/>
            <person name="Hazlebeck D."/>
            <person name="Allen E.E."/>
        </authorList>
    </citation>
    <scope>NUCLEOTIDE SEQUENCE</scope>
    <source>
        <strain evidence="9">Hildebrandi</strain>
    </source>
</reference>
<keyword evidence="4 6" id="KW-0694">RNA-binding</keyword>
<dbReference type="OrthoDB" id="15688at2759"/>
<dbReference type="GO" id="GO:0005737">
    <property type="term" value="C:cytoplasm"/>
    <property type="evidence" value="ECO:0007669"/>
    <property type="project" value="UniProtKB-SubCell"/>
</dbReference>
<dbReference type="GO" id="GO:0006396">
    <property type="term" value="P:RNA processing"/>
    <property type="evidence" value="ECO:0007669"/>
    <property type="project" value="InterPro"/>
</dbReference>
<protein>
    <submittedName>
        <fullName evidence="9">RRM domain containing RNA-binding protein</fullName>
    </submittedName>
</protein>
<evidence type="ECO:0000256" key="5">
    <source>
        <dbReference type="ARBA" id="ARBA00023242"/>
    </source>
</evidence>
<accession>A0A9K3PMV6</accession>
<dbReference type="PANTHER" id="PTHR45894">
    <property type="entry name" value="RNA-BINDING PROTEIN 8A"/>
    <property type="match status" value="1"/>
</dbReference>
<name>A0A9K3PMV6_9STRA</name>
<evidence type="ECO:0000256" key="2">
    <source>
        <dbReference type="ARBA" id="ARBA00004496"/>
    </source>
</evidence>
<evidence type="ECO:0000259" key="8">
    <source>
        <dbReference type="PROSITE" id="PS50102"/>
    </source>
</evidence>
<keyword evidence="5" id="KW-0539">Nucleus</keyword>
<dbReference type="AlphaFoldDB" id="A0A9K3PMV6"/>
<reference evidence="9" key="2">
    <citation type="submission" date="2021-04" db="EMBL/GenBank/DDBJ databases">
        <authorList>
            <person name="Podell S."/>
        </authorList>
    </citation>
    <scope>NUCLEOTIDE SEQUENCE</scope>
    <source>
        <strain evidence="9">Hildebrandi</strain>
    </source>
</reference>
<dbReference type="Proteomes" id="UP000693970">
    <property type="component" value="Unassembled WGS sequence"/>
</dbReference>
<comment type="caution">
    <text evidence="9">The sequence shown here is derived from an EMBL/GenBank/DDBJ whole genome shotgun (WGS) entry which is preliminary data.</text>
</comment>
<dbReference type="SMART" id="SM00360">
    <property type="entry name" value="RRM"/>
    <property type="match status" value="1"/>
</dbReference>
<dbReference type="EMBL" id="JAGRRH010000017">
    <property type="protein sequence ID" value="KAG7353247.1"/>
    <property type="molecule type" value="Genomic_DNA"/>
</dbReference>
<organism evidence="9 10">
    <name type="scientific">Nitzschia inconspicua</name>
    <dbReference type="NCBI Taxonomy" id="303405"/>
    <lineage>
        <taxon>Eukaryota</taxon>
        <taxon>Sar</taxon>
        <taxon>Stramenopiles</taxon>
        <taxon>Ochrophyta</taxon>
        <taxon>Bacillariophyta</taxon>
        <taxon>Bacillariophyceae</taxon>
        <taxon>Bacillariophycidae</taxon>
        <taxon>Bacillariales</taxon>
        <taxon>Bacillariaceae</taxon>
        <taxon>Nitzschia</taxon>
    </lineage>
</organism>
<sequence length="127" mass="14260">MEGSNSRYHHRTTRPDSEMPPPPPVAGPLRSVEGWVLFITGLHEEAQEDDIRDEFAEYGKIKSIVLNLDRRTSLVKGYALVMFSERSEAQDALNNLHGALLLGKKIGVHWAFCKSFGNTMRGAQDYS</sequence>
<evidence type="ECO:0000313" key="10">
    <source>
        <dbReference type="Proteomes" id="UP000693970"/>
    </source>
</evidence>
<proteinExistence type="predicted"/>
<evidence type="ECO:0000256" key="4">
    <source>
        <dbReference type="ARBA" id="ARBA00022884"/>
    </source>
</evidence>
<evidence type="ECO:0000256" key="6">
    <source>
        <dbReference type="PROSITE-ProRule" id="PRU00176"/>
    </source>
</evidence>
<evidence type="ECO:0000256" key="1">
    <source>
        <dbReference type="ARBA" id="ARBA00004123"/>
    </source>
</evidence>
<gene>
    <name evidence="9" type="ORF">IV203_009296</name>
</gene>
<dbReference type="CDD" id="cd12324">
    <property type="entry name" value="RRM_RBM8"/>
    <property type="match status" value="1"/>
</dbReference>
<evidence type="ECO:0000256" key="3">
    <source>
        <dbReference type="ARBA" id="ARBA00022490"/>
    </source>
</evidence>
<dbReference type="Pfam" id="PF00076">
    <property type="entry name" value="RRM_1"/>
    <property type="match status" value="1"/>
</dbReference>
<evidence type="ECO:0000256" key="7">
    <source>
        <dbReference type="SAM" id="MobiDB-lite"/>
    </source>
</evidence>
<comment type="subcellular location">
    <subcellularLocation>
        <location evidence="2">Cytoplasm</location>
    </subcellularLocation>
    <subcellularLocation>
        <location evidence="1">Nucleus</location>
    </subcellularLocation>
</comment>
<dbReference type="GO" id="GO:0003729">
    <property type="term" value="F:mRNA binding"/>
    <property type="evidence" value="ECO:0007669"/>
    <property type="project" value="InterPro"/>
</dbReference>
<keyword evidence="3" id="KW-0963">Cytoplasm</keyword>
<dbReference type="InterPro" id="IPR008111">
    <property type="entry name" value="RNA-bd_8"/>
</dbReference>
<dbReference type="GO" id="GO:0005634">
    <property type="term" value="C:nucleus"/>
    <property type="evidence" value="ECO:0007669"/>
    <property type="project" value="UniProtKB-SubCell"/>
</dbReference>